<evidence type="ECO:0000256" key="5">
    <source>
        <dbReference type="ARBA" id="ARBA00023163"/>
    </source>
</evidence>
<dbReference type="GO" id="GO:0003677">
    <property type="term" value="F:DNA binding"/>
    <property type="evidence" value="ECO:0007669"/>
    <property type="project" value="UniProtKB-KW"/>
</dbReference>
<evidence type="ECO:0000256" key="7">
    <source>
        <dbReference type="ARBA" id="ARBA00070406"/>
    </source>
</evidence>
<dbReference type="SUPFAM" id="SSF55781">
    <property type="entry name" value="GAF domain-like"/>
    <property type="match status" value="1"/>
</dbReference>
<dbReference type="PROSITE" id="PS51078">
    <property type="entry name" value="ICLR_ED"/>
    <property type="match status" value="1"/>
</dbReference>
<sequence>MPKDGTDPADAYGASSVANALRTLVYLREREPARLTEVSDYLGVARSTAHRLLSTLRGHGFVEQEPGTRRYRLGPVLLGLARRTVDERTLVRVARPHLERLRDESGETANLLVLDGPDVHFVDGVDGTQPLRVAPRTGDRLPAYGTAGGKALLARLPPDAVRLRYASGLARLTPATLPGLADLEAELARARERGFTLNIDESVADVHAVGAAVYDAYGAGVGALTISAPSTRMGAARAVALAPLVQRAADAVTRDLA</sequence>
<dbReference type="SMART" id="SM00346">
    <property type="entry name" value="HTH_ICLR"/>
    <property type="match status" value="1"/>
</dbReference>
<evidence type="ECO:0000313" key="11">
    <source>
        <dbReference type="Proteomes" id="UP000477722"/>
    </source>
</evidence>
<dbReference type="FunFam" id="1.10.10.10:FF:000056">
    <property type="entry name" value="IclR family transcriptional regulator"/>
    <property type="match status" value="1"/>
</dbReference>
<dbReference type="InterPro" id="IPR036390">
    <property type="entry name" value="WH_DNA-bd_sf"/>
</dbReference>
<dbReference type="GO" id="GO:0045892">
    <property type="term" value="P:negative regulation of DNA-templated transcription"/>
    <property type="evidence" value="ECO:0007669"/>
    <property type="project" value="TreeGrafter"/>
</dbReference>
<evidence type="ECO:0000256" key="3">
    <source>
        <dbReference type="ARBA" id="ARBA00023125"/>
    </source>
</evidence>
<evidence type="ECO:0000259" key="9">
    <source>
        <dbReference type="PROSITE" id="PS51078"/>
    </source>
</evidence>
<dbReference type="GO" id="GO:0003700">
    <property type="term" value="F:DNA-binding transcription factor activity"/>
    <property type="evidence" value="ECO:0007669"/>
    <property type="project" value="TreeGrafter"/>
</dbReference>
<dbReference type="InterPro" id="IPR029016">
    <property type="entry name" value="GAF-like_dom_sf"/>
</dbReference>
<keyword evidence="11" id="KW-1185">Reference proteome</keyword>
<dbReference type="InterPro" id="IPR014757">
    <property type="entry name" value="Tscrpt_reg_IclR_C"/>
</dbReference>
<feature type="domain" description="IclR-ED" evidence="9">
    <location>
        <begin position="76"/>
        <end position="257"/>
    </location>
</feature>
<organism evidence="10 11">
    <name type="scientific">Streptomyces boncukensis</name>
    <dbReference type="NCBI Taxonomy" id="2711219"/>
    <lineage>
        <taxon>Bacteria</taxon>
        <taxon>Bacillati</taxon>
        <taxon>Actinomycetota</taxon>
        <taxon>Actinomycetes</taxon>
        <taxon>Kitasatosporales</taxon>
        <taxon>Streptomycetaceae</taxon>
        <taxon>Streptomyces</taxon>
    </lineage>
</organism>
<dbReference type="Pfam" id="PF01614">
    <property type="entry name" value="IclR_C"/>
    <property type="match status" value="1"/>
</dbReference>
<dbReference type="Pfam" id="PF09339">
    <property type="entry name" value="HTH_IclR"/>
    <property type="match status" value="1"/>
</dbReference>
<feature type="domain" description="HTH iclR-type" evidence="8">
    <location>
        <begin position="14"/>
        <end position="75"/>
    </location>
</feature>
<protein>
    <recommendedName>
        <fullName evidence="7">Glycerol operon regulatory protein</fullName>
    </recommendedName>
</protein>
<evidence type="ECO:0000256" key="6">
    <source>
        <dbReference type="ARBA" id="ARBA00058938"/>
    </source>
</evidence>
<reference evidence="10 11" key="1">
    <citation type="submission" date="2020-02" db="EMBL/GenBank/DDBJ databases">
        <title>Whole-genome analyses of novel actinobacteria.</title>
        <authorList>
            <person name="Sahin N."/>
            <person name="Tatar D."/>
        </authorList>
    </citation>
    <scope>NUCLEOTIDE SEQUENCE [LARGE SCALE GENOMIC DNA]</scope>
    <source>
        <strain evidence="10 11">SB3404</strain>
    </source>
</reference>
<evidence type="ECO:0000256" key="2">
    <source>
        <dbReference type="ARBA" id="ARBA00023015"/>
    </source>
</evidence>
<keyword evidence="3" id="KW-0238">DNA-binding</keyword>
<dbReference type="Proteomes" id="UP000477722">
    <property type="component" value="Unassembled WGS sequence"/>
</dbReference>
<dbReference type="PANTHER" id="PTHR30136:SF24">
    <property type="entry name" value="HTH-TYPE TRANSCRIPTIONAL REPRESSOR ALLR"/>
    <property type="match status" value="1"/>
</dbReference>
<dbReference type="InterPro" id="IPR005471">
    <property type="entry name" value="Tscrpt_reg_IclR_N"/>
</dbReference>
<dbReference type="Gene3D" id="3.30.450.40">
    <property type="match status" value="1"/>
</dbReference>
<dbReference type="InterPro" id="IPR036388">
    <property type="entry name" value="WH-like_DNA-bd_sf"/>
</dbReference>
<keyword evidence="4" id="KW-0010">Activator</keyword>
<keyword evidence="1" id="KW-0319">Glycerol metabolism</keyword>
<dbReference type="InterPro" id="IPR050707">
    <property type="entry name" value="HTH_MetabolicPath_Reg"/>
</dbReference>
<name>A0A6G4WZD3_9ACTN</name>
<dbReference type="PANTHER" id="PTHR30136">
    <property type="entry name" value="HELIX-TURN-HELIX TRANSCRIPTIONAL REGULATOR, ICLR FAMILY"/>
    <property type="match status" value="1"/>
</dbReference>
<evidence type="ECO:0000259" key="8">
    <source>
        <dbReference type="PROSITE" id="PS51077"/>
    </source>
</evidence>
<evidence type="ECO:0000313" key="10">
    <source>
        <dbReference type="EMBL" id="NGO70363.1"/>
    </source>
</evidence>
<dbReference type="AlphaFoldDB" id="A0A6G4WZD3"/>
<dbReference type="SUPFAM" id="SSF46785">
    <property type="entry name" value="Winged helix' DNA-binding domain"/>
    <property type="match status" value="1"/>
</dbReference>
<keyword evidence="2" id="KW-0805">Transcription regulation</keyword>
<dbReference type="EMBL" id="JAAKZZ010000188">
    <property type="protein sequence ID" value="NGO70363.1"/>
    <property type="molecule type" value="Genomic_DNA"/>
</dbReference>
<comment type="caution">
    <text evidence="10">The sequence shown here is derived from an EMBL/GenBank/DDBJ whole genome shotgun (WGS) entry which is preliminary data.</text>
</comment>
<evidence type="ECO:0000256" key="4">
    <source>
        <dbReference type="ARBA" id="ARBA00023159"/>
    </source>
</evidence>
<dbReference type="GO" id="GO:0006071">
    <property type="term" value="P:glycerol metabolic process"/>
    <property type="evidence" value="ECO:0007669"/>
    <property type="project" value="UniProtKB-KW"/>
</dbReference>
<dbReference type="PROSITE" id="PS51077">
    <property type="entry name" value="HTH_ICLR"/>
    <property type="match status" value="1"/>
</dbReference>
<dbReference type="RefSeq" id="WP_165300032.1">
    <property type="nucleotide sequence ID" value="NZ_JAAKZZ010000188.1"/>
</dbReference>
<proteinExistence type="predicted"/>
<gene>
    <name evidence="10" type="ORF">G5C65_18805</name>
</gene>
<accession>A0A6G4WZD3</accession>
<comment type="function">
    <text evidence="6">May be an activator protein for the gylABX operon.</text>
</comment>
<dbReference type="Gene3D" id="1.10.10.10">
    <property type="entry name" value="Winged helix-like DNA-binding domain superfamily/Winged helix DNA-binding domain"/>
    <property type="match status" value="1"/>
</dbReference>
<keyword evidence="5" id="KW-0804">Transcription</keyword>
<evidence type="ECO:0000256" key="1">
    <source>
        <dbReference type="ARBA" id="ARBA00022798"/>
    </source>
</evidence>